<dbReference type="InterPro" id="IPR011765">
    <property type="entry name" value="Pept_M16_N"/>
</dbReference>
<keyword evidence="4" id="KW-1185">Reference proteome</keyword>
<dbReference type="Pfam" id="PF00675">
    <property type="entry name" value="Peptidase_M16"/>
    <property type="match status" value="1"/>
</dbReference>
<dbReference type="RefSeq" id="WP_078424416.1">
    <property type="nucleotide sequence ID" value="NZ_CP017258.1"/>
</dbReference>
<reference evidence="4" key="1">
    <citation type="submission" date="2016-09" db="EMBL/GenBank/DDBJ databases">
        <title>Comparative genomics of the Campylobacter concisus group.</title>
        <authorList>
            <person name="Miller W.G."/>
            <person name="Yee E."/>
            <person name="Chapman M.H."/>
            <person name="Huynh S."/>
            <person name="Bono J.L."/>
            <person name="On S.L.W."/>
            <person name="StLeger J."/>
            <person name="Foster G."/>
            <person name="Parker C.T."/>
        </authorList>
    </citation>
    <scope>NUCLEOTIDE SEQUENCE [LARGE SCALE GENOMIC DNA]</scope>
    <source>
        <strain evidence="4">RM18021</strain>
    </source>
</reference>
<sequence>MEILHLKAKNDDIPVIFENSKELNVAYLKLIFKASGVCMQKIPGLAKLSAMILNEGEKDMGSSLFAKELEKRAISMYASVGFETFTIEINCLKEHFGFTLDMLKKLLKNPNTSEQSLEKCKNITLGEIANNQNDNDYLARCGLMQILYPDTNLATPSIGTQESIGSIKLKDIKDYLNDALDLKNLFIVFGGDVDKGEISLLQDITNVIKSNKKLSLEKLQTSQRGSVKEIIKQSEQAYIYFGSPYNVAEDEKYMASIATFILGEGGFGARLMEEIRVKRGLAYSAYARNLFNLSHSQIFGYLQTKNESKDEAISVVREEFTKFITNGVSDKELEQAKKFLLGSLPLRLETLFKRFAIAQGEFYQGKEIGDFLKELEKIKNLKLDDLNNFIKQHDEITKLSFCVLRNEI</sequence>
<dbReference type="GO" id="GO:0046872">
    <property type="term" value="F:metal ion binding"/>
    <property type="evidence" value="ECO:0007669"/>
    <property type="project" value="InterPro"/>
</dbReference>
<proteinExistence type="predicted"/>
<evidence type="ECO:0000259" key="1">
    <source>
        <dbReference type="Pfam" id="PF00675"/>
    </source>
</evidence>
<dbReference type="PANTHER" id="PTHR11851">
    <property type="entry name" value="METALLOPROTEASE"/>
    <property type="match status" value="1"/>
</dbReference>
<protein>
    <submittedName>
        <fullName evidence="3">Peptidase, M16 family</fullName>
    </submittedName>
</protein>
<dbReference type="InterPro" id="IPR007863">
    <property type="entry name" value="Peptidase_M16_C"/>
</dbReference>
<dbReference type="EMBL" id="CP017258">
    <property type="protein sequence ID" value="AQW87532.1"/>
    <property type="molecule type" value="Genomic_DNA"/>
</dbReference>
<feature type="domain" description="Peptidase M16 N-terminal" evidence="1">
    <location>
        <begin position="40"/>
        <end position="160"/>
    </location>
</feature>
<dbReference type="InterPro" id="IPR011249">
    <property type="entry name" value="Metalloenz_LuxS/M16"/>
</dbReference>
<evidence type="ECO:0000313" key="3">
    <source>
        <dbReference type="EMBL" id="AQW87532.1"/>
    </source>
</evidence>
<organism evidence="3 4">
    <name type="scientific">Campylobacter pinnipediorum subsp. caledonicus</name>
    <dbReference type="NCBI Taxonomy" id="1874362"/>
    <lineage>
        <taxon>Bacteria</taxon>
        <taxon>Pseudomonadati</taxon>
        <taxon>Campylobacterota</taxon>
        <taxon>Epsilonproteobacteria</taxon>
        <taxon>Campylobacterales</taxon>
        <taxon>Campylobacteraceae</taxon>
        <taxon>Campylobacter</taxon>
    </lineage>
</organism>
<feature type="domain" description="Peptidase M16 C-terminal" evidence="2">
    <location>
        <begin position="167"/>
        <end position="338"/>
    </location>
</feature>
<accession>A0A1S6U781</accession>
<dbReference type="SUPFAM" id="SSF63411">
    <property type="entry name" value="LuxS/MPP-like metallohydrolase"/>
    <property type="match status" value="2"/>
</dbReference>
<evidence type="ECO:0000313" key="4">
    <source>
        <dbReference type="Proteomes" id="UP000190868"/>
    </source>
</evidence>
<dbReference type="PANTHER" id="PTHR11851:SF225">
    <property type="entry name" value="NON-PEPTIDASE HOMOLOG YMXG"/>
    <property type="match status" value="1"/>
</dbReference>
<dbReference type="Pfam" id="PF05193">
    <property type="entry name" value="Peptidase_M16_C"/>
    <property type="match status" value="1"/>
</dbReference>
<name>A0A1S6U781_9BACT</name>
<dbReference type="Proteomes" id="UP000190868">
    <property type="component" value="Chromosome"/>
</dbReference>
<evidence type="ECO:0000259" key="2">
    <source>
        <dbReference type="Pfam" id="PF05193"/>
    </source>
</evidence>
<dbReference type="AlphaFoldDB" id="A0A1S6U781"/>
<dbReference type="Gene3D" id="3.30.830.10">
    <property type="entry name" value="Metalloenzyme, LuxS/M16 peptidase-like"/>
    <property type="match status" value="2"/>
</dbReference>
<gene>
    <name evidence="3" type="ORF">CPIN18021_0719</name>
</gene>
<dbReference type="InterPro" id="IPR050361">
    <property type="entry name" value="MPP/UQCRC_Complex"/>
</dbReference>